<evidence type="ECO:0000256" key="24">
    <source>
        <dbReference type="ARBA" id="ARBA00079921"/>
    </source>
</evidence>
<dbReference type="Pfam" id="PF04898">
    <property type="entry name" value="Glu_syn_central"/>
    <property type="match status" value="1"/>
</dbReference>
<dbReference type="Pfam" id="PF00310">
    <property type="entry name" value="GATase_2"/>
    <property type="match status" value="1"/>
</dbReference>
<dbReference type="Gene3D" id="3.20.20.70">
    <property type="entry name" value="Aldolase class I"/>
    <property type="match status" value="2"/>
</dbReference>
<evidence type="ECO:0000256" key="6">
    <source>
        <dbReference type="ARBA" id="ARBA00009716"/>
    </source>
</evidence>
<evidence type="ECO:0000256" key="17">
    <source>
        <dbReference type="ARBA" id="ARBA00023014"/>
    </source>
</evidence>
<dbReference type="FunFam" id="2.160.20.60:FF:000002">
    <property type="entry name" value="Glutamate synthase, large subunit"/>
    <property type="match status" value="1"/>
</dbReference>
<gene>
    <name evidence="26" type="primary">gltB</name>
    <name evidence="26" type="ORF">FKG94_18325</name>
</gene>
<dbReference type="Gene3D" id="2.160.20.60">
    <property type="entry name" value="Glutamate synthase, alpha subunit, C-terminal domain"/>
    <property type="match status" value="1"/>
</dbReference>
<dbReference type="InterPro" id="IPR006982">
    <property type="entry name" value="Glu_synth_centr_N"/>
</dbReference>
<comment type="cofactor">
    <cofactor evidence="1">
        <name>FMN</name>
        <dbReference type="ChEBI" id="CHEBI:58210"/>
    </cofactor>
</comment>
<evidence type="ECO:0000256" key="4">
    <source>
        <dbReference type="ARBA" id="ARBA00004802"/>
    </source>
</evidence>
<dbReference type="OrthoDB" id="9758182at2"/>
<proteinExistence type="inferred from homology"/>
<evidence type="ECO:0000256" key="21">
    <source>
        <dbReference type="ARBA" id="ARBA00048151"/>
    </source>
</evidence>
<evidence type="ECO:0000256" key="19">
    <source>
        <dbReference type="ARBA" id="ARBA00023291"/>
    </source>
</evidence>
<keyword evidence="19" id="KW-0003">3Fe-4S</keyword>
<keyword evidence="13" id="KW-0521">NADP</keyword>
<dbReference type="GO" id="GO:0019676">
    <property type="term" value="P:ammonia assimilation cycle"/>
    <property type="evidence" value="ECO:0007669"/>
    <property type="project" value="TreeGrafter"/>
</dbReference>
<evidence type="ECO:0000256" key="12">
    <source>
        <dbReference type="ARBA" id="ARBA00022827"/>
    </source>
</evidence>
<comment type="pathway">
    <text evidence="20">Amino-acid biosynthesis; L-glutamate biosynthesis via GLT pathway; L-glutamate from 2-oxoglutarate and L-glutamine (NADP(+) route): step 1/1.</text>
</comment>
<evidence type="ECO:0000256" key="9">
    <source>
        <dbReference type="ARBA" id="ARBA00022630"/>
    </source>
</evidence>
<evidence type="ECO:0000256" key="15">
    <source>
        <dbReference type="ARBA" id="ARBA00023002"/>
    </source>
</evidence>
<dbReference type="GO" id="GO:0051538">
    <property type="term" value="F:3 iron, 4 sulfur cluster binding"/>
    <property type="evidence" value="ECO:0007669"/>
    <property type="project" value="UniProtKB-KW"/>
</dbReference>
<evidence type="ECO:0000256" key="23">
    <source>
        <dbReference type="ARBA" id="ARBA00072108"/>
    </source>
</evidence>
<dbReference type="PROSITE" id="PS51278">
    <property type="entry name" value="GATASE_TYPE_2"/>
    <property type="match status" value="1"/>
</dbReference>
<evidence type="ECO:0000256" key="13">
    <source>
        <dbReference type="ARBA" id="ARBA00022857"/>
    </source>
</evidence>
<dbReference type="FunFam" id="3.20.20.70:FF:000109">
    <property type="entry name" value="Glutamate synthase, large subunit"/>
    <property type="match status" value="1"/>
</dbReference>
<comment type="similarity">
    <text evidence="6">Belongs to the glutamate synthase family.</text>
</comment>
<dbReference type="NCBIfam" id="NF008730">
    <property type="entry name" value="PRK11750.1"/>
    <property type="match status" value="1"/>
</dbReference>
<keyword evidence="16" id="KW-0408">Iron</keyword>
<evidence type="ECO:0000256" key="1">
    <source>
        <dbReference type="ARBA" id="ARBA00001917"/>
    </source>
</evidence>
<dbReference type="InterPro" id="IPR050711">
    <property type="entry name" value="ET-N_metabolism_enzyme"/>
</dbReference>
<evidence type="ECO:0000256" key="10">
    <source>
        <dbReference type="ARBA" id="ARBA00022643"/>
    </source>
</evidence>
<dbReference type="Pfam" id="PF01645">
    <property type="entry name" value="Glu_synthase"/>
    <property type="match status" value="1"/>
</dbReference>
<protein>
    <recommendedName>
        <fullName evidence="23">Glutamate synthase [NADPH] large chain</fullName>
        <ecNumber evidence="7">1.4.1.13</ecNumber>
    </recommendedName>
    <alternativeName>
        <fullName evidence="24">Glutamate synthase subunit alpha</fullName>
    </alternativeName>
</protein>
<dbReference type="InterPro" id="IPR013785">
    <property type="entry name" value="Aldolase_TIM"/>
</dbReference>
<dbReference type="InterPro" id="IPR036485">
    <property type="entry name" value="Glu_synth_asu_C_sf"/>
</dbReference>
<keyword evidence="14" id="KW-0315">Glutamine amidotransferase</keyword>
<evidence type="ECO:0000256" key="22">
    <source>
        <dbReference type="ARBA" id="ARBA00053198"/>
    </source>
</evidence>
<dbReference type="CDD" id="cd00713">
    <property type="entry name" value="GltS"/>
    <property type="match status" value="1"/>
</dbReference>
<evidence type="ECO:0000256" key="8">
    <source>
        <dbReference type="ARBA" id="ARBA00022605"/>
    </source>
</evidence>
<comment type="pathway">
    <text evidence="4">Energy metabolism; nitrogen metabolism.</text>
</comment>
<keyword evidence="9" id="KW-0285">Flavoprotein</keyword>
<accession>A0A545T602</accession>
<evidence type="ECO:0000256" key="18">
    <source>
        <dbReference type="ARBA" id="ARBA00023164"/>
    </source>
</evidence>
<evidence type="ECO:0000256" key="5">
    <source>
        <dbReference type="ARBA" id="ARBA00004909"/>
    </source>
</evidence>
<dbReference type="EC" id="1.4.1.13" evidence="7"/>
<keyword evidence="12" id="KW-0274">FAD</keyword>
<dbReference type="InterPro" id="IPR002489">
    <property type="entry name" value="Glu_synth_asu_C"/>
</dbReference>
<evidence type="ECO:0000259" key="25">
    <source>
        <dbReference type="PROSITE" id="PS51278"/>
    </source>
</evidence>
<evidence type="ECO:0000256" key="16">
    <source>
        <dbReference type="ARBA" id="ARBA00023004"/>
    </source>
</evidence>
<evidence type="ECO:0000256" key="7">
    <source>
        <dbReference type="ARBA" id="ARBA00012079"/>
    </source>
</evidence>
<dbReference type="GO" id="GO:0006537">
    <property type="term" value="P:glutamate biosynthetic process"/>
    <property type="evidence" value="ECO:0007669"/>
    <property type="project" value="UniProtKB-KW"/>
</dbReference>
<comment type="catalytic activity">
    <reaction evidence="21">
        <text>2 L-glutamate + NADP(+) = L-glutamine + 2-oxoglutarate + NADPH + H(+)</text>
        <dbReference type="Rhea" id="RHEA:15501"/>
        <dbReference type="ChEBI" id="CHEBI:15378"/>
        <dbReference type="ChEBI" id="CHEBI:16810"/>
        <dbReference type="ChEBI" id="CHEBI:29985"/>
        <dbReference type="ChEBI" id="CHEBI:57783"/>
        <dbReference type="ChEBI" id="CHEBI:58349"/>
        <dbReference type="ChEBI" id="CHEBI:58359"/>
        <dbReference type="EC" id="1.4.1.13"/>
    </reaction>
</comment>
<evidence type="ECO:0000313" key="26">
    <source>
        <dbReference type="EMBL" id="TQV72649.1"/>
    </source>
</evidence>
<keyword evidence="15 26" id="KW-0560">Oxidoreductase</keyword>
<evidence type="ECO:0000256" key="2">
    <source>
        <dbReference type="ARBA" id="ARBA00001927"/>
    </source>
</evidence>
<dbReference type="RefSeq" id="WP_142928379.1">
    <property type="nucleotide sequence ID" value="NZ_ML660098.1"/>
</dbReference>
<dbReference type="InterPro" id="IPR029055">
    <property type="entry name" value="Ntn_hydrolases_N"/>
</dbReference>
<dbReference type="GO" id="GO:0004355">
    <property type="term" value="F:glutamate synthase (NADPH) activity"/>
    <property type="evidence" value="ECO:0007669"/>
    <property type="project" value="UniProtKB-EC"/>
</dbReference>
<keyword evidence="10" id="KW-0288">FMN</keyword>
<keyword evidence="27" id="KW-1185">Reference proteome</keyword>
<dbReference type="FunFam" id="3.20.20.70:FF:000061">
    <property type="entry name" value="Glutamate synthase large subunit"/>
    <property type="match status" value="1"/>
</dbReference>
<evidence type="ECO:0000256" key="11">
    <source>
        <dbReference type="ARBA" id="ARBA00022723"/>
    </source>
</evidence>
<comment type="cofactor">
    <cofactor evidence="2">
        <name>[3Fe-4S] cluster</name>
        <dbReference type="ChEBI" id="CHEBI:21137"/>
    </cofactor>
</comment>
<dbReference type="CDD" id="cd00982">
    <property type="entry name" value="gltB_C"/>
    <property type="match status" value="1"/>
</dbReference>
<dbReference type="Gene3D" id="3.60.20.10">
    <property type="entry name" value="Glutamine Phosphoribosylpyrophosphate, subunit 1, domain 1"/>
    <property type="match status" value="1"/>
</dbReference>
<name>A0A545T602_9GAMM</name>
<dbReference type="CDD" id="cd02808">
    <property type="entry name" value="GltS_FMN"/>
    <property type="match status" value="1"/>
</dbReference>
<dbReference type="FunFam" id="3.60.20.10:FF:000001">
    <property type="entry name" value="Glutamate synthase, large subunit"/>
    <property type="match status" value="1"/>
</dbReference>
<dbReference type="SUPFAM" id="SSF56235">
    <property type="entry name" value="N-terminal nucleophile aminohydrolases (Ntn hydrolases)"/>
    <property type="match status" value="1"/>
</dbReference>
<comment type="pathway">
    <text evidence="5">Nitrogen metabolism.</text>
</comment>
<dbReference type="GO" id="GO:0046872">
    <property type="term" value="F:metal ion binding"/>
    <property type="evidence" value="ECO:0007669"/>
    <property type="project" value="UniProtKB-KW"/>
</dbReference>
<dbReference type="Proteomes" id="UP000319732">
    <property type="component" value="Unassembled WGS sequence"/>
</dbReference>
<comment type="function">
    <text evidence="22">Catalyzes the conversion of L-glutamine and 2-oxoglutarate into two molecules of L-glutamate.</text>
</comment>
<dbReference type="InterPro" id="IPR017932">
    <property type="entry name" value="GATase_2_dom"/>
</dbReference>
<evidence type="ECO:0000313" key="27">
    <source>
        <dbReference type="Proteomes" id="UP000319732"/>
    </source>
</evidence>
<keyword evidence="17" id="KW-0411">Iron-sulfur</keyword>
<reference evidence="26 27" key="1">
    <citation type="submission" date="2019-06" db="EMBL/GenBank/DDBJ databases">
        <title>Whole genome sequence for Cellvibrionaceae sp. R142.</title>
        <authorList>
            <person name="Wang G."/>
        </authorList>
    </citation>
    <scope>NUCLEOTIDE SEQUENCE [LARGE SCALE GENOMIC DNA]</scope>
    <source>
        <strain evidence="26 27">R142</strain>
    </source>
</reference>
<keyword evidence="18" id="KW-0314">Glutamate biosynthesis</keyword>
<dbReference type="SUPFAM" id="SSF51395">
    <property type="entry name" value="FMN-linked oxidoreductases"/>
    <property type="match status" value="1"/>
</dbReference>
<keyword evidence="8" id="KW-0028">Amino-acid biosynthesis</keyword>
<dbReference type="Pfam" id="PF01493">
    <property type="entry name" value="GXGXG"/>
    <property type="match status" value="1"/>
</dbReference>
<dbReference type="PANTHER" id="PTHR11938">
    <property type="entry name" value="FAD NADPH DEHYDROGENASE/OXIDOREDUCTASE"/>
    <property type="match status" value="1"/>
</dbReference>
<sequence length="1482" mass="161063">MSTGLYRLDEFKDNCGFGLIAHLRGEASHRLLKTAIESLTCMTHRGGIAADGKTGDGCGLLLQKPDAFMRAVAREACGVELGDVYGVGSVMFDRDSSAADNAEALLNRQLAAQGLTVAGWREVPIDPDCLGPIARETLPLFKHVFITGAGLTEQQLSIKLFVARRKTEIQLAGDTSFYISSLSTRVLSYKGLMMPVDLPKFFTDLADPRLQTAICVFHQRFSTNTMPRWPLAQPFRMLAHNGEINTVMGNRNWSVARTPKFQSELLPQVEEITPLVNRTGSDSSSLDNMLELLLTGGMELHRAVRMLVPPAWQNVEHMDPDLRAFYEYNSMHIEPWDGPAGLVITDGRYAVCTLDRNGLRPSRWVITKDDVITVASEIGVYAYRPEDVVAKGRLGPGQILSVDTETGQLYHTKDVDQMLKQGQPYKRWLRNKAIRIEATLSRGAAENSLSHEEIQVYMKMFQVSLEERDQVLRPLAEGGQEATGSMGDDTPMAVLSQQQRSVFDYFRQQFAQVTNPPIDPLREAIVMSLETCIGRELSVYTETEAHADRVILSSPVLSPAKFRALTTLDKPGYDVAPFDLHYHPGQRDLQAAIIDLCDRVVAAVRAGKVIVVLSDVVLEPDQLPIQALLATGAVHHRLTREGLRCDANIVVETATARDPHQIAALIGYGCTAVYPYLSYQVINDLIGTGELLSEVDEAYRNYRRGINKGLMKILSKMGISTIASYRGAQLFEAVGLAEEVVDLCFEGTPSRIQGARFADLQDDQARLAATAFKARKPVSPGGLLKFVHGQEYHAFNPDVVQALHKAVQGGDYGAWRDYAALVNERPVATLRDLLALRADVTPVALDQVEPVDVIVKRFDSAGMSLGALSPEAHEALAEAMNRLGGRSNSGEGGEDPARYGTAKVSKIKQVASGRFGVTPAYLVNAEVLQIKIAQGAKPGEGGQLPGGKVNGLIARLRYSVPGVTLISPPPHHDIYSIEDLAQLIFDLKQVNPDALVSVKLVSRPGVGTIAAGVAKAYADLITISGYDGGTAASPLTSIRYAGSPWELGLAETHQTLRANDLRDKVRVQTDGGLKSGLDVIKAAILGAESFGFGTAPMVALGCKYLRICHLNNCATGVATQNDGLRRDHYIGTVEMAMNFFRFVAEETREWMARLGVRHLSELIGRVDLLQVLEGETPKQRNIDLSPLLHTDALLAAKPQHCTVPRNEPFDKGETAERMVAAVLPAIEGKTGGEFAFTITNCDRSIGARISGEIAKRHGNTGMSTRPIKLKLTGIAGQSFGVWNAGGLEMYLHGDANDYVGKGMAGGKLVLRPPPGSSFKSNATSIMGNTCLYGATGGKLFAAGRAGERCGVRNSGAHVVVEGAGDHCCEYMTGGIVTVLGPTGVNFGAGMTGGFAYVLDFDNSFVDKYNRELVEICRVNNESMEAYRNHLRGVIDEFAVETESAWGRQLLEDFSDYVGRFWLVKPKAANLAGLLNSVTRRGE</sequence>
<organism evidence="26 27">
    <name type="scientific">Exilibacterium tricleocarpae</name>
    <dbReference type="NCBI Taxonomy" id="2591008"/>
    <lineage>
        <taxon>Bacteria</taxon>
        <taxon>Pseudomonadati</taxon>
        <taxon>Pseudomonadota</taxon>
        <taxon>Gammaproteobacteria</taxon>
        <taxon>Cellvibrionales</taxon>
        <taxon>Cellvibrionaceae</taxon>
        <taxon>Exilibacterium</taxon>
    </lineage>
</organism>
<keyword evidence="11" id="KW-0479">Metal-binding</keyword>
<evidence type="ECO:0000256" key="3">
    <source>
        <dbReference type="ARBA" id="ARBA00001974"/>
    </source>
</evidence>
<dbReference type="PANTHER" id="PTHR11938:SF148">
    <property type="entry name" value="GLUTAMATE SYNTHASE [NADPH] LARGE CHAIN"/>
    <property type="match status" value="1"/>
</dbReference>
<evidence type="ECO:0000256" key="20">
    <source>
        <dbReference type="ARBA" id="ARBA00037898"/>
    </source>
</evidence>
<dbReference type="EMBL" id="VHSG01000019">
    <property type="protein sequence ID" value="TQV72649.1"/>
    <property type="molecule type" value="Genomic_DNA"/>
</dbReference>
<dbReference type="InterPro" id="IPR002932">
    <property type="entry name" value="Glu_synthdom"/>
</dbReference>
<comment type="cofactor">
    <cofactor evidence="3">
        <name>FAD</name>
        <dbReference type="ChEBI" id="CHEBI:57692"/>
    </cofactor>
</comment>
<dbReference type="SUPFAM" id="SSF69336">
    <property type="entry name" value="Alpha subunit of glutamate synthase, C-terminal domain"/>
    <property type="match status" value="1"/>
</dbReference>
<evidence type="ECO:0000256" key="14">
    <source>
        <dbReference type="ARBA" id="ARBA00022962"/>
    </source>
</evidence>
<feature type="domain" description="Glutamine amidotransferase type-2" evidence="25">
    <location>
        <begin position="15"/>
        <end position="405"/>
    </location>
</feature>
<comment type="caution">
    <text evidence="26">The sequence shown here is derived from an EMBL/GenBank/DDBJ whole genome shotgun (WGS) entry which is preliminary data.</text>
</comment>